<proteinExistence type="predicted"/>
<dbReference type="EMBL" id="CP142124">
    <property type="protein sequence ID" value="WRW30501.1"/>
    <property type="molecule type" value="Genomic_DNA"/>
</dbReference>
<dbReference type="OrthoDB" id="6059009at2"/>
<organism evidence="2 4">
    <name type="scientific">Enterobacter wuhouensis</name>
    <dbReference type="NCBI Taxonomy" id="2529381"/>
    <lineage>
        <taxon>Bacteria</taxon>
        <taxon>Pseudomonadati</taxon>
        <taxon>Pseudomonadota</taxon>
        <taxon>Gammaproteobacteria</taxon>
        <taxon>Enterobacterales</taxon>
        <taxon>Enterobacteriaceae</taxon>
        <taxon>Enterobacter</taxon>
    </lineage>
</organism>
<accession>A0A4V2LVM6</accession>
<feature type="signal peptide" evidence="1">
    <location>
        <begin position="1"/>
        <end position="25"/>
    </location>
</feature>
<evidence type="ECO:0000313" key="4">
    <source>
        <dbReference type="Proteomes" id="UP000291424"/>
    </source>
</evidence>
<reference evidence="3 5" key="2">
    <citation type="submission" date="2024-01" db="EMBL/GenBank/DDBJ databases">
        <title>AV1 has a protective and therapeutic effect against plant viruses.</title>
        <authorList>
            <person name="Wang F."/>
        </authorList>
    </citation>
    <scope>NUCLEOTIDE SEQUENCE [LARGE SCALE GENOMIC DNA]</scope>
    <source>
        <strain evidence="3 5">AV1</strain>
    </source>
</reference>
<name>A0A4V2LVM6_9ENTR</name>
<gene>
    <name evidence="2" type="ORF">E0L20_10060</name>
    <name evidence="3" type="ORF">VPX56_17150</name>
</gene>
<protein>
    <submittedName>
        <fullName evidence="2">Uncharacterized protein</fullName>
    </submittedName>
</protein>
<keyword evidence="1" id="KW-0732">Signal</keyword>
<feature type="chain" id="PRO_5020573234" evidence="1">
    <location>
        <begin position="26"/>
        <end position="157"/>
    </location>
</feature>
<evidence type="ECO:0000313" key="3">
    <source>
        <dbReference type="EMBL" id="WRW30501.1"/>
    </source>
</evidence>
<evidence type="ECO:0000313" key="2">
    <source>
        <dbReference type="EMBL" id="TCB93335.1"/>
    </source>
</evidence>
<evidence type="ECO:0000256" key="1">
    <source>
        <dbReference type="SAM" id="SignalP"/>
    </source>
</evidence>
<evidence type="ECO:0000313" key="5">
    <source>
        <dbReference type="Proteomes" id="UP001330482"/>
    </source>
</evidence>
<dbReference type="Proteomes" id="UP001330482">
    <property type="component" value="Chromosome"/>
</dbReference>
<keyword evidence="5" id="KW-1185">Reference proteome</keyword>
<dbReference type="RefSeq" id="WP_131633832.1">
    <property type="nucleotide sequence ID" value="NZ_CP142124.1"/>
</dbReference>
<dbReference type="EMBL" id="SJOO01000003">
    <property type="protein sequence ID" value="TCB93335.1"/>
    <property type="molecule type" value="Genomic_DNA"/>
</dbReference>
<reference evidence="2 4" key="1">
    <citation type="submission" date="2019-02" db="EMBL/GenBank/DDBJ databases">
        <title>The draft genome of Enterobacter spp. strains.</title>
        <authorList>
            <person name="Wang C."/>
            <person name="Feng Y."/>
            <person name="Zong Z."/>
        </authorList>
    </citation>
    <scope>NUCLEOTIDE SEQUENCE [LARGE SCALE GENOMIC DNA]</scope>
    <source>
        <strain evidence="2 4">WCHEW120002</strain>
    </source>
</reference>
<dbReference type="Proteomes" id="UP000291424">
    <property type="component" value="Unassembled WGS sequence"/>
</dbReference>
<dbReference type="AlphaFoldDB" id="A0A4V2LVM6"/>
<sequence>MKLKFGNYFLPIFVVSSFFGTSALASEIPHVHTTVEKGMCSIEIDGGTIDNYKCNYFRAPFVLNYSYLYEADKQIFVLIDSPMGNACDGGPLHIYSKTEDGKFKPLKTIDFCRGHYPLITSGPETFIIKIPSISIDGTDKKIPAETWELKNDELVKR</sequence>